<organism evidence="1 2">
    <name type="scientific">Candidatus Thermokryptus mobilis</name>
    <dbReference type="NCBI Taxonomy" id="1643428"/>
    <lineage>
        <taxon>Bacteria</taxon>
        <taxon>Pseudomonadati</taxon>
        <taxon>Candidatus Kryptoniota</taxon>
        <taxon>Candidatus Thermokryptus</taxon>
    </lineage>
</organism>
<dbReference type="AlphaFoldDB" id="A0A0S4N5I4"/>
<dbReference type="RefSeq" id="WP_140945164.1">
    <property type="nucleotide sequence ID" value="NZ_FAOO01000009.1"/>
</dbReference>
<dbReference type="EMBL" id="FAOO01000009">
    <property type="protein sequence ID" value="CUU06139.1"/>
    <property type="molecule type" value="Genomic_DNA"/>
</dbReference>
<proteinExistence type="predicted"/>
<dbReference type="OrthoDB" id="9779333at2"/>
<gene>
    <name evidence="1" type="ORF">JGI1_01419</name>
</gene>
<evidence type="ECO:0000313" key="2">
    <source>
        <dbReference type="Proteomes" id="UP000320623"/>
    </source>
</evidence>
<dbReference type="STRING" id="1643428.GCA_001442855_01390"/>
<sequence>MRLNGNFPRNLTDRELDWILWMLPSEKSGYKDYRLLIEKSVIIGYGKFEGDNLILGQVGDLPDEESFFTPVVSLGQIETLEAKIQISIHKPHKNQIQIDIVNLNGETIPDEITEVRRWSYSRWNPGEPSPATGKPVREVRIFSKSESNLILVLSPSDKKIWLHEIDSGINYIIPVTNFFNELMRQRRDIFEKIGGLNVPLIFENIDKFSDAQINNAFLSYSKIFGKVDVGAYEEMKEKKGFLDFLKRKFKGG</sequence>
<protein>
    <submittedName>
        <fullName evidence="1">Uncharacterized protein</fullName>
    </submittedName>
</protein>
<accession>A0A0S4N5I4</accession>
<evidence type="ECO:0000313" key="1">
    <source>
        <dbReference type="EMBL" id="CUU06139.1"/>
    </source>
</evidence>
<name>A0A0S4N5I4_9BACT</name>
<keyword evidence="2" id="KW-1185">Reference proteome</keyword>
<reference evidence="2" key="1">
    <citation type="submission" date="2015-11" db="EMBL/GenBank/DDBJ databases">
        <authorList>
            <person name="Varghese N."/>
        </authorList>
    </citation>
    <scope>NUCLEOTIDE SEQUENCE [LARGE SCALE GENOMIC DNA]</scope>
</reference>
<dbReference type="Proteomes" id="UP000320623">
    <property type="component" value="Unassembled WGS sequence"/>
</dbReference>